<reference evidence="2 3" key="1">
    <citation type="journal article" date="2009" name="Nature">
        <title>Evolution of pathogenicity and sexual reproduction in eight Candida genomes.</title>
        <authorList>
            <person name="Butler G."/>
            <person name="Rasmussen M.D."/>
            <person name="Lin M.F."/>
            <person name="Santos M.A."/>
            <person name="Sakthikumar S."/>
            <person name="Munro C.A."/>
            <person name="Rheinbay E."/>
            <person name="Grabherr M."/>
            <person name="Forche A."/>
            <person name="Reedy J.L."/>
            <person name="Agrafioti I."/>
            <person name="Arnaud M.B."/>
            <person name="Bates S."/>
            <person name="Brown A.J."/>
            <person name="Brunke S."/>
            <person name="Costanzo M.C."/>
            <person name="Fitzpatrick D.A."/>
            <person name="de Groot P.W."/>
            <person name="Harris D."/>
            <person name="Hoyer L.L."/>
            <person name="Hube B."/>
            <person name="Klis F.M."/>
            <person name="Kodira C."/>
            <person name="Lennard N."/>
            <person name="Logue M.E."/>
            <person name="Martin R."/>
            <person name="Neiman A.M."/>
            <person name="Nikolaou E."/>
            <person name="Quail M.A."/>
            <person name="Quinn J."/>
            <person name="Santos M.C."/>
            <person name="Schmitzberger F.F."/>
            <person name="Sherlock G."/>
            <person name="Shah P."/>
            <person name="Silverstein K.A."/>
            <person name="Skrzypek M.S."/>
            <person name="Soll D."/>
            <person name="Staggs R."/>
            <person name="Stansfield I."/>
            <person name="Stumpf M.P."/>
            <person name="Sudbery P.E."/>
            <person name="Srikantha T."/>
            <person name="Zeng Q."/>
            <person name="Berman J."/>
            <person name="Berriman M."/>
            <person name="Heitman J."/>
            <person name="Gow N.A."/>
            <person name="Lorenz M.C."/>
            <person name="Birren B.W."/>
            <person name="Kellis M."/>
            <person name="Cuomo C.A."/>
        </authorList>
    </citation>
    <scope>NUCLEOTIDE SEQUENCE [LARGE SCALE GENOMIC DNA]</scope>
    <source>
        <strain evidence="3">ATCC 6260 / CBS 566 / DSM 6381 / JCM 1539 / NBRC 10279 / NRRL Y-324</strain>
    </source>
</reference>
<name>A5DAH4_PICGU</name>
<dbReference type="EMBL" id="CH408155">
    <property type="protein sequence ID" value="EDK36181.2"/>
    <property type="molecule type" value="Genomic_DNA"/>
</dbReference>
<dbReference type="Proteomes" id="UP000001997">
    <property type="component" value="Unassembled WGS sequence"/>
</dbReference>
<gene>
    <name evidence="2" type="ORF">PGUG_00279</name>
</gene>
<accession>A5DAH4</accession>
<proteinExistence type="predicted"/>
<dbReference type="GeneID" id="5129291"/>
<dbReference type="InterPro" id="IPR018838">
    <property type="entry name" value="ZGRF1-like_N"/>
</dbReference>
<dbReference type="KEGG" id="pgu:PGUG_00279"/>
<dbReference type="VEuPathDB" id="FungiDB:PGUG_00279"/>
<dbReference type="AlphaFoldDB" id="A5DAH4"/>
<feature type="domain" description="5'-3' DNA helicase ZGRF1-like N-terminal" evidence="1">
    <location>
        <begin position="9"/>
        <end position="96"/>
    </location>
</feature>
<dbReference type="HOGENOM" id="CLU_1366706_0_0_1"/>
<organism evidence="2 3">
    <name type="scientific">Meyerozyma guilliermondii (strain ATCC 6260 / CBS 566 / DSM 6381 / JCM 1539 / NBRC 10279 / NRRL Y-324)</name>
    <name type="common">Yeast</name>
    <name type="synonym">Candida guilliermondii</name>
    <dbReference type="NCBI Taxonomy" id="294746"/>
    <lineage>
        <taxon>Eukaryota</taxon>
        <taxon>Fungi</taxon>
        <taxon>Dikarya</taxon>
        <taxon>Ascomycota</taxon>
        <taxon>Saccharomycotina</taxon>
        <taxon>Pichiomycetes</taxon>
        <taxon>Debaryomycetaceae</taxon>
        <taxon>Meyerozyma</taxon>
    </lineage>
</organism>
<dbReference type="OrthoDB" id="6513042at2759"/>
<evidence type="ECO:0000259" key="1">
    <source>
        <dbReference type="Pfam" id="PF10382"/>
    </source>
</evidence>
<dbReference type="eggNOG" id="ENOG502RS10">
    <property type="taxonomic scope" value="Eukaryota"/>
</dbReference>
<dbReference type="RefSeq" id="XP_001486902.2">
    <property type="nucleotide sequence ID" value="XM_001486852.1"/>
</dbReference>
<dbReference type="OMA" id="NNAICIT"/>
<sequence>MDPYKNSIVHEYRVLYSTRIVQKDKKWCDGILRYYEVNNKVELSNPTQLLLVSDFLSGSVGFVMSEMLASGHEFKLPNKSFLVMVDEKIGSSVRDVSQAIRARNDTVMVPQPYIKSEPLIKNEPSVEKLVASTRLVTDNKPIRPQVVRKVGISRPVPRKKITVKQETSQFKIPSKIQRSHVRIPPRSSTVFQYLNLGCYN</sequence>
<dbReference type="InParanoid" id="A5DAH4"/>
<evidence type="ECO:0000313" key="3">
    <source>
        <dbReference type="Proteomes" id="UP000001997"/>
    </source>
</evidence>
<dbReference type="Pfam" id="PF10382">
    <property type="entry name" value="ZGRF1-like_N"/>
    <property type="match status" value="1"/>
</dbReference>
<protein>
    <recommendedName>
        <fullName evidence="1">5'-3' DNA helicase ZGRF1-like N-terminal domain-containing protein</fullName>
    </recommendedName>
</protein>
<evidence type="ECO:0000313" key="2">
    <source>
        <dbReference type="EMBL" id="EDK36181.2"/>
    </source>
</evidence>
<keyword evidence="3" id="KW-1185">Reference proteome</keyword>